<feature type="region of interest" description="Disordered" evidence="1">
    <location>
        <begin position="52"/>
        <end position="72"/>
    </location>
</feature>
<evidence type="ECO:0000313" key="2">
    <source>
        <dbReference type="EMBL" id="CAK7355038.1"/>
    </source>
</evidence>
<feature type="compositionally biased region" description="Polar residues" evidence="1">
    <location>
        <begin position="59"/>
        <end position="72"/>
    </location>
</feature>
<evidence type="ECO:0000256" key="1">
    <source>
        <dbReference type="SAM" id="MobiDB-lite"/>
    </source>
</evidence>
<dbReference type="EMBL" id="CAWUPB010001195">
    <property type="protein sequence ID" value="CAK7355038.1"/>
    <property type="molecule type" value="Genomic_DNA"/>
</dbReference>
<gene>
    <name evidence="2" type="ORF">DCAF_LOCUS25465</name>
</gene>
<sequence>MPGRDDIRMKYPPNWTTRDLDLTKGHNVRFGQMEQLLRARESLQLKNLLQDHRHLRNSGPPSHQSSASIISE</sequence>
<reference evidence="2 3" key="1">
    <citation type="submission" date="2024-01" db="EMBL/GenBank/DDBJ databases">
        <authorList>
            <person name="Waweru B."/>
        </authorList>
    </citation>
    <scope>NUCLEOTIDE SEQUENCE [LARGE SCALE GENOMIC DNA]</scope>
</reference>
<organism evidence="2 3">
    <name type="scientific">Dovyalis caffra</name>
    <dbReference type="NCBI Taxonomy" id="77055"/>
    <lineage>
        <taxon>Eukaryota</taxon>
        <taxon>Viridiplantae</taxon>
        <taxon>Streptophyta</taxon>
        <taxon>Embryophyta</taxon>
        <taxon>Tracheophyta</taxon>
        <taxon>Spermatophyta</taxon>
        <taxon>Magnoliopsida</taxon>
        <taxon>eudicotyledons</taxon>
        <taxon>Gunneridae</taxon>
        <taxon>Pentapetalae</taxon>
        <taxon>rosids</taxon>
        <taxon>fabids</taxon>
        <taxon>Malpighiales</taxon>
        <taxon>Salicaceae</taxon>
        <taxon>Flacourtieae</taxon>
        <taxon>Dovyalis</taxon>
    </lineage>
</organism>
<protein>
    <submittedName>
        <fullName evidence="2">Uncharacterized protein</fullName>
    </submittedName>
</protein>
<accession>A0AAV1SMH9</accession>
<dbReference type="AlphaFoldDB" id="A0AAV1SMH9"/>
<dbReference type="Proteomes" id="UP001314170">
    <property type="component" value="Unassembled WGS sequence"/>
</dbReference>
<evidence type="ECO:0000313" key="3">
    <source>
        <dbReference type="Proteomes" id="UP001314170"/>
    </source>
</evidence>
<name>A0AAV1SMH9_9ROSI</name>
<keyword evidence="3" id="KW-1185">Reference proteome</keyword>
<proteinExistence type="predicted"/>
<comment type="caution">
    <text evidence="2">The sequence shown here is derived from an EMBL/GenBank/DDBJ whole genome shotgun (WGS) entry which is preliminary data.</text>
</comment>